<dbReference type="CTD" id="32073"/>
<dbReference type="InterPro" id="IPR012341">
    <property type="entry name" value="6hp_glycosidase-like_sf"/>
</dbReference>
<evidence type="ECO:0000256" key="11">
    <source>
        <dbReference type="ARBA" id="ARBA00038888"/>
    </source>
</evidence>
<evidence type="ECO:0000259" key="14">
    <source>
        <dbReference type="Pfam" id="PF03200"/>
    </source>
</evidence>
<dbReference type="Gene3D" id="2.70.98.110">
    <property type="entry name" value="Glycosyl hydrolase family 63, N-terminal domain"/>
    <property type="match status" value="1"/>
</dbReference>
<accession>A0A6P6XPH0</accession>
<sequence length="826" mass="96802">MLPSSTINKRQRKSKNQPPPPKILEKLKRNYHQNYHESPSSSSSATNTKKSSLLSSLLIPILIFILSVGIGFFGFSLFIISSDKQLTFIPFGPNQTFPIYDIFQSSSPSQPYWSSLNPGHYFALQSSKPNSTLISFMWFRQKLNQNDGGLSIRHLCRQDDQLDTYYWNYNDLHNFGHQTLIDKNLHINTSFIRLTNNDEDDVTLISRISIIDLFRTNELNSIILYVAAENHNDNLTLFQDDNKRIWIKVESQQSGNYHVNFQINKGDQVLQSFLTTNSTLDRLEQTLKSHLFFYKHEGRTLFVISNSEQENLYRSNFIAYQVIFNQSIEIDISMFFNDDTSAATAKMMTKDDFDYDKEMEKRQQNFRENFDQKFNLGHNFSEEKIQFARTILSNAIGSIGYYYGYSLVDSEQLPIARPYGPIQLLAVAPSRSVFPRGFLWDEGFQQLLISRWDPKLSMAIIKSWFSLMNENGWIPREVILGDEAKSRVPNEFLVQHSSNANPPSLLFSIESLIDRKQFDRDWLKEIYPRLSRWYQWFNTTQTGPSKFPFTFRWRGRNSTTTFELNPKTLASGLDDYPRATHPNDDEIHLDLRCWMALASRLMSKISKVLEINDKYEEYYQILSDNYLLEELHWSNEYQMFCDKGLHSTNVSLKKFHRDDHYWIERVVHTSPQYDCVGEFGYISLFPFIMTLLQPDNPKLETILSNIENPEILWTPYGLRSLSRNSSYYKKYNTEHDPPYWRGTIWINMNYLVLKALTHYSKISGPYQIKAQQIHLRLKENLVQAIHTEFIRTGYVWEQYQDDNGYGRGAHPFTGWTSLIVLIMADD</sequence>
<dbReference type="FunCoup" id="A0A6P6XPH0">
    <property type="interactions" value="1132"/>
</dbReference>
<evidence type="ECO:0000259" key="15">
    <source>
        <dbReference type="Pfam" id="PF16923"/>
    </source>
</evidence>
<dbReference type="GO" id="GO:0004573">
    <property type="term" value="F:Glc3Man9GlcNAc2 oligosaccharide glucosidase activity"/>
    <property type="evidence" value="ECO:0007669"/>
    <property type="project" value="UniProtKB-UniRule"/>
</dbReference>
<evidence type="ECO:0000256" key="10">
    <source>
        <dbReference type="ARBA" id="ARBA00023295"/>
    </source>
</evidence>
<keyword evidence="16" id="KW-1185">Reference proteome</keyword>
<dbReference type="PANTHER" id="PTHR10412:SF11">
    <property type="entry name" value="MANNOSYL-OLIGOSACCHARIDE GLUCOSIDASE"/>
    <property type="match status" value="1"/>
</dbReference>
<dbReference type="InterPro" id="IPR038518">
    <property type="entry name" value="Glyco_hydro_63N_sf"/>
</dbReference>
<dbReference type="Proteomes" id="UP000515146">
    <property type="component" value="Unplaced"/>
</dbReference>
<keyword evidence="10 12" id="KW-0326">Glycosidase</keyword>
<protein>
    <recommendedName>
        <fullName evidence="11 12">Mannosyl-oligosaccharide glucosidase</fullName>
        <ecNumber evidence="11 12">3.2.1.106</ecNumber>
    </recommendedName>
</protein>
<dbReference type="GO" id="GO:0006487">
    <property type="term" value="P:protein N-linked glycosylation"/>
    <property type="evidence" value="ECO:0007669"/>
    <property type="project" value="UniProtKB-UniRule"/>
</dbReference>
<evidence type="ECO:0000313" key="16">
    <source>
        <dbReference type="Proteomes" id="UP000515146"/>
    </source>
</evidence>
<evidence type="ECO:0000256" key="3">
    <source>
        <dbReference type="ARBA" id="ARBA00022692"/>
    </source>
</evidence>
<dbReference type="InParanoid" id="A0A6P6XPH0"/>
<keyword evidence="8 12" id="KW-0472">Membrane</keyword>
<keyword evidence="9" id="KW-0325">Glycoprotein</keyword>
<keyword evidence="3 12" id="KW-0812">Transmembrane</keyword>
<reference evidence="17" key="1">
    <citation type="submission" date="2025-08" db="UniProtKB">
        <authorList>
            <consortium name="RefSeq"/>
        </authorList>
    </citation>
    <scope>IDENTIFICATION</scope>
    <source>
        <strain evidence="17">Airmid</strain>
    </source>
</reference>
<dbReference type="SUPFAM" id="SSF48208">
    <property type="entry name" value="Six-hairpin glycosidases"/>
    <property type="match status" value="1"/>
</dbReference>
<feature type="region of interest" description="Disordered" evidence="13">
    <location>
        <begin position="1"/>
        <end position="23"/>
    </location>
</feature>
<dbReference type="GO" id="GO:0009311">
    <property type="term" value="P:oligosaccharide metabolic process"/>
    <property type="evidence" value="ECO:0007669"/>
    <property type="project" value="UniProtKB-UniRule"/>
</dbReference>
<dbReference type="OMA" id="IHLDLRC"/>
<dbReference type="InterPro" id="IPR008928">
    <property type="entry name" value="6-hairpin_glycosidase_sf"/>
</dbReference>
<comment type="subcellular location">
    <subcellularLocation>
        <location evidence="1 12">Endoplasmic reticulum membrane</location>
        <topology evidence="1 12">Single-pass type II membrane protein</topology>
    </subcellularLocation>
</comment>
<evidence type="ECO:0000256" key="2">
    <source>
        <dbReference type="ARBA" id="ARBA00010833"/>
    </source>
</evidence>
<proteinExistence type="inferred from homology"/>
<dbReference type="InterPro" id="IPR031631">
    <property type="entry name" value="Glyco_hydro_63N"/>
</dbReference>
<name>A0A6P6XPH0_DERPT</name>
<evidence type="ECO:0000256" key="1">
    <source>
        <dbReference type="ARBA" id="ARBA00004648"/>
    </source>
</evidence>
<evidence type="ECO:0000256" key="9">
    <source>
        <dbReference type="ARBA" id="ARBA00023180"/>
    </source>
</evidence>
<dbReference type="RefSeq" id="XP_027195350.1">
    <property type="nucleotide sequence ID" value="XM_027339549.1"/>
</dbReference>
<dbReference type="OrthoDB" id="410058at2759"/>
<evidence type="ECO:0000256" key="13">
    <source>
        <dbReference type="SAM" id="MobiDB-lite"/>
    </source>
</evidence>
<evidence type="ECO:0000256" key="7">
    <source>
        <dbReference type="ARBA" id="ARBA00022989"/>
    </source>
</evidence>
<keyword evidence="5 12" id="KW-0256">Endoplasmic reticulum</keyword>
<dbReference type="Pfam" id="PF16923">
    <property type="entry name" value="Glyco_hydro_63N"/>
    <property type="match status" value="1"/>
</dbReference>
<feature type="domain" description="Glycosyl hydrolase family 63 N-terminal" evidence="15">
    <location>
        <begin position="112"/>
        <end position="272"/>
    </location>
</feature>
<evidence type="ECO:0000256" key="4">
    <source>
        <dbReference type="ARBA" id="ARBA00022801"/>
    </source>
</evidence>
<dbReference type="EC" id="3.2.1.106" evidence="11 12"/>
<dbReference type="Gene3D" id="1.50.10.10">
    <property type="match status" value="1"/>
</dbReference>
<dbReference type="Pfam" id="PF03200">
    <property type="entry name" value="Glyco_hydro_63"/>
    <property type="match status" value="1"/>
</dbReference>
<feature type="transmembrane region" description="Helical" evidence="12">
    <location>
        <begin position="57"/>
        <end position="80"/>
    </location>
</feature>
<organism evidence="16 17">
    <name type="scientific">Dermatophagoides pteronyssinus</name>
    <name type="common">European house dust mite</name>
    <dbReference type="NCBI Taxonomy" id="6956"/>
    <lineage>
        <taxon>Eukaryota</taxon>
        <taxon>Metazoa</taxon>
        <taxon>Ecdysozoa</taxon>
        <taxon>Arthropoda</taxon>
        <taxon>Chelicerata</taxon>
        <taxon>Arachnida</taxon>
        <taxon>Acari</taxon>
        <taxon>Acariformes</taxon>
        <taxon>Sarcoptiformes</taxon>
        <taxon>Astigmata</taxon>
        <taxon>Psoroptidia</taxon>
        <taxon>Analgoidea</taxon>
        <taxon>Pyroglyphidae</taxon>
        <taxon>Dermatophagoidinae</taxon>
        <taxon>Dermatophagoides</taxon>
    </lineage>
</organism>
<feature type="domain" description="Glycosyl hydrolase family 63 C-terminal" evidence="14">
    <location>
        <begin position="355"/>
        <end position="824"/>
    </location>
</feature>
<keyword evidence="4 12" id="KW-0378">Hydrolase</keyword>
<gene>
    <name evidence="17" type="primary">LOC113789944</name>
</gene>
<keyword evidence="7 12" id="KW-1133">Transmembrane helix</keyword>
<dbReference type="InterPro" id="IPR031335">
    <property type="entry name" value="Glyco_hydro_63_C"/>
</dbReference>
<comment type="function">
    <text evidence="12">Cleaves the distal alpha 1,2-linked glucose residue from the Glc(3)Man(9)GlcNAc(2) oligosaccharide precursor.</text>
</comment>
<dbReference type="GO" id="GO:0005789">
    <property type="term" value="C:endoplasmic reticulum membrane"/>
    <property type="evidence" value="ECO:0007669"/>
    <property type="project" value="UniProtKB-SubCell"/>
</dbReference>
<evidence type="ECO:0000256" key="8">
    <source>
        <dbReference type="ARBA" id="ARBA00023136"/>
    </source>
</evidence>
<evidence type="ECO:0000256" key="5">
    <source>
        <dbReference type="ARBA" id="ARBA00022824"/>
    </source>
</evidence>
<dbReference type="AlphaFoldDB" id="A0A6P6XPH0"/>
<evidence type="ECO:0000256" key="12">
    <source>
        <dbReference type="RuleBase" id="RU368089"/>
    </source>
</evidence>
<keyword evidence="6" id="KW-0735">Signal-anchor</keyword>
<evidence type="ECO:0000256" key="6">
    <source>
        <dbReference type="ARBA" id="ARBA00022968"/>
    </source>
</evidence>
<evidence type="ECO:0000313" key="17">
    <source>
        <dbReference type="RefSeq" id="XP_027195350.1"/>
    </source>
</evidence>
<dbReference type="InterPro" id="IPR004888">
    <property type="entry name" value="Glycoside_hydrolase_63"/>
</dbReference>
<comment type="similarity">
    <text evidence="2 12">Belongs to the glycosyl hydrolase 63 family.</text>
</comment>
<dbReference type="KEGG" id="dpte:113789944"/>
<dbReference type="PANTHER" id="PTHR10412">
    <property type="entry name" value="MANNOSYL-OLIGOSACCHARIDE GLUCOSIDASE"/>
    <property type="match status" value="1"/>
</dbReference>
<comment type="catalytic activity">
    <reaction evidence="12">
        <text>N(4)-(alpha-D-Glc-(1-&gt;2)-alpha-D-Glc-(1-&gt;3)-alpha-D-Glc-(1-&gt;3)-alpha-D-Man-(1-&gt;2)-alpha-D-Man-(1-&gt;2)-alpha-D-Man-(1-&gt;3)-[alpha-D-Man-(1-&gt;2)-alpha-D-Man-(1-&gt;3)-[alpha-D-Man-(1-&gt;2)-alpha-D-Man-(1-&gt;6)]-alpha-D-Man-(1-&gt;6)]-beta-D-Man-(1-&gt;4)-beta-D-GlcNAc-(1-&gt;4)-beta-D-GlcNAc)-L-asparaginyl-[protein] + H2O = N(4)-(alpha-D-Glc-(1-&gt;3)-alpha-D-Glc-(1-&gt;3)-alpha-D-Man-(1-&gt;2)-alpha-D-Man-(1-&gt;2)-alpha-D-Man-(1-&gt;3)-[alpha-D-Man-(1-&gt;2)-alpha-D-Man-(1-&gt;3)-[alpha-D-Man-(1-&gt;2)-alpha-D-Man-(1-&gt;6)]-alpha-D-Man-(1-&gt;6)]-beta-D-Man-(1-&gt;4)-beta-D-GlcNAc-(1-&gt;4)-beta-D-GlcNAc)-L-asparaginyl-[protein] + beta-D-glucose</text>
        <dbReference type="Rhea" id="RHEA:55988"/>
        <dbReference type="Rhea" id="RHEA-COMP:12806"/>
        <dbReference type="Rhea" id="RHEA-COMP:14355"/>
        <dbReference type="ChEBI" id="CHEBI:15377"/>
        <dbReference type="ChEBI" id="CHEBI:15903"/>
        <dbReference type="ChEBI" id="CHEBI:59082"/>
        <dbReference type="ChEBI" id="CHEBI:132537"/>
        <dbReference type="EC" id="3.2.1.106"/>
    </reaction>
</comment>